<dbReference type="InterPro" id="IPR037445">
    <property type="entry name" value="MAGE"/>
</dbReference>
<reference evidence="2" key="2">
    <citation type="submission" date="2025-08" db="UniProtKB">
        <authorList>
            <consortium name="Ensembl"/>
        </authorList>
    </citation>
    <scope>IDENTIFICATION</scope>
</reference>
<dbReference type="Gene3D" id="1.10.10.1210">
    <property type="entry name" value="MAGE homology domain, winged helix WH2 motif"/>
    <property type="match status" value="1"/>
</dbReference>
<dbReference type="SMART" id="SM01373">
    <property type="entry name" value="MAGE"/>
    <property type="match status" value="1"/>
</dbReference>
<dbReference type="AlphaFoldDB" id="H2YJ45"/>
<dbReference type="Pfam" id="PF01454">
    <property type="entry name" value="MAGE"/>
    <property type="match status" value="1"/>
</dbReference>
<sequence>MSSQATQSRSSQYHMGELDKTEIERKANDVVHLMLIWEQRKTPIKRADINKHVLKEYRAEFNEVMKLVEKKLKKVFGLQLAEVSEGSKKAYILLNTLEHSETQQMMSWNDNSKRGLLFTVLTLIFMCGNTMTDGTFWNALKGLGIDKDKTHPEFGDVKKLITQEFARQWYLEIVKQPNCDPPQFEYKWGLRAYREISKMKILEFVTLLYDKSSSTVWRSQYQDALQEQNAEQ</sequence>
<dbReference type="PANTHER" id="PTHR11736">
    <property type="entry name" value="MELANOMA-ASSOCIATED ANTIGEN MAGE ANTIGEN"/>
    <property type="match status" value="1"/>
</dbReference>
<reference evidence="3" key="1">
    <citation type="submission" date="2003-08" db="EMBL/GenBank/DDBJ databases">
        <authorList>
            <person name="Birren B."/>
            <person name="Nusbaum C."/>
            <person name="Abebe A."/>
            <person name="Abouelleil A."/>
            <person name="Adekoya E."/>
            <person name="Ait-zahra M."/>
            <person name="Allen N."/>
            <person name="Allen T."/>
            <person name="An P."/>
            <person name="Anderson M."/>
            <person name="Anderson S."/>
            <person name="Arachchi H."/>
            <person name="Armbruster J."/>
            <person name="Bachantsang P."/>
            <person name="Baldwin J."/>
            <person name="Barry A."/>
            <person name="Bayul T."/>
            <person name="Blitshsteyn B."/>
            <person name="Bloom T."/>
            <person name="Blye J."/>
            <person name="Boguslavskiy L."/>
            <person name="Borowsky M."/>
            <person name="Boukhgalter B."/>
            <person name="Brunache A."/>
            <person name="Butler J."/>
            <person name="Calixte N."/>
            <person name="Calvo S."/>
            <person name="Camarata J."/>
            <person name="Campo K."/>
            <person name="Chang J."/>
            <person name="Cheshatsang Y."/>
            <person name="Citroen M."/>
            <person name="Collymore A."/>
            <person name="Considine T."/>
            <person name="Cook A."/>
            <person name="Cooke P."/>
            <person name="Corum B."/>
            <person name="Cuomo C."/>
            <person name="David R."/>
            <person name="Dawoe T."/>
            <person name="Degray S."/>
            <person name="Dodge S."/>
            <person name="Dooley K."/>
            <person name="Dorje P."/>
            <person name="Dorjee K."/>
            <person name="Dorris L."/>
            <person name="Duffey N."/>
            <person name="Dupes A."/>
            <person name="Elkins T."/>
            <person name="Engels R."/>
            <person name="Erickson J."/>
            <person name="Farina A."/>
            <person name="Faro S."/>
            <person name="Ferreira P."/>
            <person name="Fischer H."/>
            <person name="Fitzgerald M."/>
            <person name="Foley K."/>
            <person name="Gage D."/>
            <person name="Galagan J."/>
            <person name="Gearin G."/>
            <person name="Gnerre S."/>
            <person name="Gnirke A."/>
            <person name="Goyette A."/>
            <person name="Graham J."/>
            <person name="Grandbois E."/>
            <person name="Gyaltsen K."/>
            <person name="Hafez N."/>
            <person name="Hagopian D."/>
            <person name="Hagos B."/>
            <person name="Hall J."/>
            <person name="Hatcher B."/>
            <person name="Heller A."/>
            <person name="Higgins H."/>
            <person name="Honan T."/>
            <person name="Horn A."/>
            <person name="Houde N."/>
            <person name="Hughes L."/>
            <person name="Hulme W."/>
            <person name="Husby E."/>
            <person name="Iliev I."/>
            <person name="Jaffe D."/>
            <person name="Jones C."/>
            <person name="Kamal M."/>
            <person name="Kamat A."/>
            <person name="Kamvysselis M."/>
            <person name="Karlsson E."/>
            <person name="Kells C."/>
            <person name="Kieu A."/>
            <person name="Kisner P."/>
            <person name="Kodira C."/>
            <person name="Kulbokas E."/>
            <person name="Labutti K."/>
            <person name="Lama D."/>
            <person name="Landers T."/>
            <person name="Leger J."/>
            <person name="Levine S."/>
            <person name="Lewis D."/>
            <person name="Lewis T."/>
            <person name="Lindblad-toh K."/>
            <person name="Liu X."/>
            <person name="Lokyitsang T."/>
            <person name="Lokyitsang Y."/>
            <person name="Lucien O."/>
            <person name="Lui A."/>
            <person name="Ma L.J."/>
            <person name="Mabbitt R."/>
            <person name="Macdonald J."/>
            <person name="Maclean C."/>
            <person name="Major J."/>
            <person name="Manning J."/>
            <person name="Marabella R."/>
            <person name="Maru K."/>
            <person name="Matthews C."/>
            <person name="Mauceli E."/>
            <person name="Mccarthy M."/>
            <person name="Mcdonough S."/>
            <person name="Mcghee T."/>
            <person name="Meldrim J."/>
            <person name="Meneus L."/>
            <person name="Mesirov J."/>
            <person name="Mihalev A."/>
            <person name="Mihova T."/>
            <person name="Mikkelsen T."/>
            <person name="Mlenga V."/>
            <person name="Moru K."/>
            <person name="Mozes J."/>
            <person name="Mulrain L."/>
            <person name="Munson G."/>
            <person name="Naylor J."/>
            <person name="Newes C."/>
            <person name="Nguyen C."/>
            <person name="Nguyen N."/>
            <person name="Nguyen T."/>
            <person name="Nicol R."/>
            <person name="Nielsen C."/>
            <person name="Nizzari M."/>
            <person name="Norbu C."/>
            <person name="Norbu N."/>
            <person name="O'donnell P."/>
            <person name="Okoawo O."/>
            <person name="O'leary S."/>
            <person name="Omotosho B."/>
            <person name="O'neill K."/>
            <person name="Osman S."/>
            <person name="Parker S."/>
            <person name="Perrin D."/>
            <person name="Phunkhang P."/>
            <person name="Piqani B."/>
            <person name="Purcell S."/>
            <person name="Rachupka T."/>
            <person name="Ramasamy U."/>
            <person name="Rameau R."/>
            <person name="Ray V."/>
            <person name="Raymond C."/>
            <person name="Retta R."/>
            <person name="Richardson S."/>
            <person name="Rise C."/>
            <person name="Rodriguez J."/>
            <person name="Rogers J."/>
            <person name="Rogov P."/>
            <person name="Rutman M."/>
            <person name="Schupbach R."/>
            <person name="Seaman C."/>
            <person name="Settipalli S."/>
            <person name="Sharpe T."/>
            <person name="Sheridan J."/>
            <person name="Sherpa N."/>
            <person name="Shi J."/>
            <person name="Smirnov S."/>
            <person name="Smith C."/>
            <person name="Sougnez C."/>
            <person name="Spencer B."/>
            <person name="Stalker J."/>
            <person name="Stange-thomann N."/>
            <person name="Stavropoulos S."/>
            <person name="Stetson K."/>
            <person name="Stone C."/>
            <person name="Stone S."/>
            <person name="Stubbs M."/>
            <person name="Talamas J."/>
            <person name="Tchuinga P."/>
            <person name="Tenzing P."/>
            <person name="Tesfaye S."/>
            <person name="Theodore J."/>
            <person name="Thoulutsang Y."/>
            <person name="Topham K."/>
            <person name="Towey S."/>
            <person name="Tsamla T."/>
            <person name="Tsomo N."/>
            <person name="Vallee D."/>
            <person name="Vassiliev H."/>
            <person name="Venkataraman V."/>
            <person name="Vinson J."/>
            <person name="Vo A."/>
            <person name="Wade C."/>
            <person name="Wang S."/>
            <person name="Wangchuk T."/>
            <person name="Wangdi T."/>
            <person name="Whittaker C."/>
            <person name="Wilkinson J."/>
            <person name="Wu Y."/>
            <person name="Wyman D."/>
            <person name="Yadav S."/>
            <person name="Yang S."/>
            <person name="Yang X."/>
            <person name="Yeager S."/>
            <person name="Yee E."/>
            <person name="Young G."/>
            <person name="Zainoun J."/>
            <person name="Zembeck L."/>
            <person name="Zimmer A."/>
            <person name="Zody M."/>
            <person name="Lander E."/>
        </authorList>
    </citation>
    <scope>NUCLEOTIDE SEQUENCE [LARGE SCALE GENOMIC DNA]</scope>
</reference>
<dbReference type="Ensembl" id="ENSCSAVT00000005415.1">
    <property type="protein sequence ID" value="ENSCSAVP00000005344.1"/>
    <property type="gene ID" value="ENSCSAVG00000003192.1"/>
</dbReference>
<dbReference type="InterPro" id="IPR041899">
    <property type="entry name" value="MAGE_WH2"/>
</dbReference>
<organism evidence="2 3">
    <name type="scientific">Ciona savignyi</name>
    <name type="common">Pacific transparent sea squirt</name>
    <dbReference type="NCBI Taxonomy" id="51511"/>
    <lineage>
        <taxon>Eukaryota</taxon>
        <taxon>Metazoa</taxon>
        <taxon>Chordata</taxon>
        <taxon>Tunicata</taxon>
        <taxon>Ascidiacea</taxon>
        <taxon>Phlebobranchia</taxon>
        <taxon>Cionidae</taxon>
        <taxon>Ciona</taxon>
    </lineage>
</organism>
<reference evidence="2" key="3">
    <citation type="submission" date="2025-09" db="UniProtKB">
        <authorList>
            <consortium name="Ensembl"/>
        </authorList>
    </citation>
    <scope>IDENTIFICATION</scope>
</reference>
<evidence type="ECO:0000313" key="3">
    <source>
        <dbReference type="Proteomes" id="UP000007875"/>
    </source>
</evidence>
<proteinExistence type="predicted"/>
<dbReference type="Proteomes" id="UP000007875">
    <property type="component" value="Unassembled WGS sequence"/>
</dbReference>
<dbReference type="eggNOG" id="KOG4562">
    <property type="taxonomic scope" value="Eukaryota"/>
</dbReference>
<dbReference type="PROSITE" id="PS50838">
    <property type="entry name" value="MAGE"/>
    <property type="match status" value="1"/>
</dbReference>
<accession>H2YJ45</accession>
<dbReference type="OMA" id="KITYSWG"/>
<dbReference type="InterPro" id="IPR002190">
    <property type="entry name" value="MHD_dom"/>
</dbReference>
<protein>
    <recommendedName>
        <fullName evidence="1">MAGE domain-containing protein</fullName>
    </recommendedName>
</protein>
<evidence type="ECO:0000313" key="2">
    <source>
        <dbReference type="Ensembl" id="ENSCSAVP00000005344.1"/>
    </source>
</evidence>
<dbReference type="GO" id="GO:0005634">
    <property type="term" value="C:nucleus"/>
    <property type="evidence" value="ECO:0007669"/>
    <property type="project" value="TreeGrafter"/>
</dbReference>
<dbReference type="GeneTree" id="ENSGT00940000164454"/>
<keyword evidence="3" id="KW-1185">Reference proteome</keyword>
<dbReference type="FunFam" id="1.10.10.1210:FF:000001">
    <property type="entry name" value="melanoma-associated antigen D1"/>
    <property type="match status" value="1"/>
</dbReference>
<dbReference type="STRING" id="51511.ENSCSAVP00000005344"/>
<evidence type="ECO:0000259" key="1">
    <source>
        <dbReference type="PROSITE" id="PS50838"/>
    </source>
</evidence>
<dbReference type="PANTHER" id="PTHR11736:SF14">
    <property type="entry name" value="NSE3 HOMOLOG, SMC5-SMC6 COMPLEX COMPONENT"/>
    <property type="match status" value="1"/>
</dbReference>
<dbReference type="HOGENOM" id="CLU_039582_2_1_1"/>
<feature type="domain" description="MAGE" evidence="1">
    <location>
        <begin position="23"/>
        <end position="224"/>
    </location>
</feature>
<name>H2YJ45_CIOSA</name>
<dbReference type="Gene3D" id="1.10.10.1200">
    <property type="entry name" value="MAGE homology domain, winged helix WH1 motif"/>
    <property type="match status" value="1"/>
</dbReference>
<dbReference type="InParanoid" id="H2YJ45"/>
<dbReference type="InterPro" id="IPR041898">
    <property type="entry name" value="MAGE_WH1"/>
</dbReference>